<name>A0A7S3N1L7_9SPIT</name>
<evidence type="ECO:0000313" key="2">
    <source>
        <dbReference type="EMBL" id="CAE0332570.1"/>
    </source>
</evidence>
<gene>
    <name evidence="2" type="ORF">SINC0208_LOCUS13207</name>
</gene>
<accession>A0A7S3N1L7</accession>
<organism evidence="2">
    <name type="scientific">Strombidium inclinatum</name>
    <dbReference type="NCBI Taxonomy" id="197538"/>
    <lineage>
        <taxon>Eukaryota</taxon>
        <taxon>Sar</taxon>
        <taxon>Alveolata</taxon>
        <taxon>Ciliophora</taxon>
        <taxon>Intramacronucleata</taxon>
        <taxon>Spirotrichea</taxon>
        <taxon>Oligotrichia</taxon>
        <taxon>Strombidiidae</taxon>
        <taxon>Strombidium</taxon>
    </lineage>
</organism>
<keyword evidence="1" id="KW-0472">Membrane</keyword>
<feature type="transmembrane region" description="Helical" evidence="1">
    <location>
        <begin position="107"/>
        <end position="129"/>
    </location>
</feature>
<dbReference type="EMBL" id="HBIH01032975">
    <property type="protein sequence ID" value="CAE0332570.1"/>
    <property type="molecule type" value="Transcribed_RNA"/>
</dbReference>
<protein>
    <submittedName>
        <fullName evidence="2">Uncharacterized protein</fullName>
    </submittedName>
</protein>
<proteinExistence type="predicted"/>
<evidence type="ECO:0000256" key="1">
    <source>
        <dbReference type="SAM" id="Phobius"/>
    </source>
</evidence>
<sequence>MSMPKKLFLSLCLTPMTDRILFAIFDVQTTSKSALAQTADAFKGSQQELEADPDDIYGFADNDEGFGTDVVGSGSVWSLFGGGGRPQEIPLSREAKEKLRVANVEQFVLMFKCLVVLSIYFYSVFIKFYRESNSDFNSSSSGLMKVLESMRRKIA</sequence>
<dbReference type="AlphaFoldDB" id="A0A7S3N1L7"/>
<keyword evidence="1" id="KW-1133">Transmembrane helix</keyword>
<keyword evidence="1" id="KW-0812">Transmembrane</keyword>
<reference evidence="2" key="1">
    <citation type="submission" date="2021-01" db="EMBL/GenBank/DDBJ databases">
        <authorList>
            <person name="Corre E."/>
            <person name="Pelletier E."/>
            <person name="Niang G."/>
            <person name="Scheremetjew M."/>
            <person name="Finn R."/>
            <person name="Kale V."/>
            <person name="Holt S."/>
            <person name="Cochrane G."/>
            <person name="Meng A."/>
            <person name="Brown T."/>
            <person name="Cohen L."/>
        </authorList>
    </citation>
    <scope>NUCLEOTIDE SEQUENCE</scope>
    <source>
        <strain evidence="2">S3</strain>
    </source>
</reference>